<reference evidence="1" key="2">
    <citation type="journal article" date="2007" name="Science">
        <title>Draft genome sequence of the sexually transmitted pathogen Trichomonas vaginalis.</title>
        <authorList>
            <person name="Carlton J.M."/>
            <person name="Hirt R.P."/>
            <person name="Silva J.C."/>
            <person name="Delcher A.L."/>
            <person name="Schatz M."/>
            <person name="Zhao Q."/>
            <person name="Wortman J.R."/>
            <person name="Bidwell S.L."/>
            <person name="Alsmark U.C.M."/>
            <person name="Besteiro S."/>
            <person name="Sicheritz-Ponten T."/>
            <person name="Noel C.J."/>
            <person name="Dacks J.B."/>
            <person name="Foster P.G."/>
            <person name="Simillion C."/>
            <person name="Van de Peer Y."/>
            <person name="Miranda-Saavedra D."/>
            <person name="Barton G.J."/>
            <person name="Westrop G.D."/>
            <person name="Mueller S."/>
            <person name="Dessi D."/>
            <person name="Fiori P.L."/>
            <person name="Ren Q."/>
            <person name="Paulsen I."/>
            <person name="Zhang H."/>
            <person name="Bastida-Corcuera F.D."/>
            <person name="Simoes-Barbosa A."/>
            <person name="Brown M.T."/>
            <person name="Hayes R.D."/>
            <person name="Mukherjee M."/>
            <person name="Okumura C.Y."/>
            <person name="Schneider R."/>
            <person name="Smith A.J."/>
            <person name="Vanacova S."/>
            <person name="Villalvazo M."/>
            <person name="Haas B.J."/>
            <person name="Pertea M."/>
            <person name="Feldblyum T.V."/>
            <person name="Utterback T.R."/>
            <person name="Shu C.L."/>
            <person name="Osoegawa K."/>
            <person name="de Jong P.J."/>
            <person name="Hrdy I."/>
            <person name="Horvathova L."/>
            <person name="Zubacova Z."/>
            <person name="Dolezal P."/>
            <person name="Malik S.B."/>
            <person name="Logsdon J.M. Jr."/>
            <person name="Henze K."/>
            <person name="Gupta A."/>
            <person name="Wang C.C."/>
            <person name="Dunne R.L."/>
            <person name="Upcroft J.A."/>
            <person name="Upcroft P."/>
            <person name="White O."/>
            <person name="Salzberg S.L."/>
            <person name="Tang P."/>
            <person name="Chiu C.-H."/>
            <person name="Lee Y.-S."/>
            <person name="Embley T.M."/>
            <person name="Coombs G.H."/>
            <person name="Mottram J.C."/>
            <person name="Tachezy J."/>
            <person name="Fraser-Liggett C.M."/>
            <person name="Johnson P.J."/>
        </authorList>
    </citation>
    <scope>NUCLEOTIDE SEQUENCE [LARGE SCALE GENOMIC DNA]</scope>
    <source>
        <strain evidence="1">G3</strain>
    </source>
</reference>
<protein>
    <submittedName>
        <fullName evidence="1">Uncharacterized protein</fullName>
    </submittedName>
</protein>
<accession>A2FY43</accession>
<keyword evidence="2" id="KW-1185">Reference proteome</keyword>
<sequence>MVLPHVAMWILSNGPSYCYRKALYNSKATSGVTNRWGDKLYDPNALWIFDIYPLNGKEYYKIKNLASGLYLSINKYEEVISDDKPYLFEVVSFMQDDSFLILDQNGKAVYASKSSHFVTISNITEFGEASTWSIVAATPDELHKVKLRVDYEKTYKLIWNEEFSVDGSLSSEN</sequence>
<proteinExistence type="predicted"/>
<gene>
    <name evidence="1" type="ORF">TVAG_375670</name>
</gene>
<dbReference type="InParanoid" id="A2FY43"/>
<organism evidence="1 2">
    <name type="scientific">Trichomonas vaginalis (strain ATCC PRA-98 / G3)</name>
    <dbReference type="NCBI Taxonomy" id="412133"/>
    <lineage>
        <taxon>Eukaryota</taxon>
        <taxon>Metamonada</taxon>
        <taxon>Parabasalia</taxon>
        <taxon>Trichomonadida</taxon>
        <taxon>Trichomonadidae</taxon>
        <taxon>Trichomonas</taxon>
    </lineage>
</organism>
<dbReference type="KEGG" id="tva:4747857"/>
<dbReference type="SUPFAM" id="SSF82109">
    <property type="entry name" value="MIR domain"/>
    <property type="match status" value="1"/>
</dbReference>
<evidence type="ECO:0000313" key="2">
    <source>
        <dbReference type="Proteomes" id="UP000001542"/>
    </source>
</evidence>
<dbReference type="VEuPathDB" id="TrichDB:TVAG_375670"/>
<name>A2FY43_TRIV3</name>
<dbReference type="EMBL" id="DS114130">
    <property type="protein sequence ID" value="EAX90176.1"/>
    <property type="molecule type" value="Genomic_DNA"/>
</dbReference>
<dbReference type="VEuPathDB" id="TrichDB:TVAGG3_0645700"/>
<dbReference type="AlphaFoldDB" id="A2FY43"/>
<dbReference type="RefSeq" id="XP_001303106.1">
    <property type="nucleotide sequence ID" value="XM_001303105.1"/>
</dbReference>
<dbReference type="InterPro" id="IPR036300">
    <property type="entry name" value="MIR_dom_sf"/>
</dbReference>
<reference evidence="1" key="1">
    <citation type="submission" date="2006-10" db="EMBL/GenBank/DDBJ databases">
        <authorList>
            <person name="Amadeo P."/>
            <person name="Zhao Q."/>
            <person name="Wortman J."/>
            <person name="Fraser-Liggett C."/>
            <person name="Carlton J."/>
        </authorList>
    </citation>
    <scope>NUCLEOTIDE SEQUENCE</scope>
    <source>
        <strain evidence="1">G3</strain>
    </source>
</reference>
<dbReference type="Proteomes" id="UP000001542">
    <property type="component" value="Unassembled WGS sequence"/>
</dbReference>
<evidence type="ECO:0000313" key="1">
    <source>
        <dbReference type="EMBL" id="EAX90176.1"/>
    </source>
</evidence>